<name>A0A5E4D8C0_MARMO</name>
<gene>
    <name evidence="2" type="ORF">MONAX_5E044253</name>
</gene>
<reference evidence="2" key="1">
    <citation type="submission" date="2019-04" db="EMBL/GenBank/DDBJ databases">
        <authorList>
            <person name="Alioto T."/>
            <person name="Alioto T."/>
        </authorList>
    </citation>
    <scope>NUCLEOTIDE SEQUENCE [LARGE SCALE GENOMIC DNA]</scope>
</reference>
<accession>A0A5E4D8C0</accession>
<feature type="region of interest" description="Disordered" evidence="1">
    <location>
        <begin position="74"/>
        <end position="117"/>
    </location>
</feature>
<dbReference type="Proteomes" id="UP000335636">
    <property type="component" value="Unassembled WGS sequence"/>
</dbReference>
<protein>
    <submittedName>
        <fullName evidence="2">Uncharacterized protein</fullName>
    </submittedName>
</protein>
<organism evidence="2 3">
    <name type="scientific">Marmota monax</name>
    <name type="common">Woodchuck</name>
    <dbReference type="NCBI Taxonomy" id="9995"/>
    <lineage>
        <taxon>Eukaryota</taxon>
        <taxon>Metazoa</taxon>
        <taxon>Chordata</taxon>
        <taxon>Craniata</taxon>
        <taxon>Vertebrata</taxon>
        <taxon>Euteleostomi</taxon>
        <taxon>Mammalia</taxon>
        <taxon>Eutheria</taxon>
        <taxon>Euarchontoglires</taxon>
        <taxon>Glires</taxon>
        <taxon>Rodentia</taxon>
        <taxon>Sciuromorpha</taxon>
        <taxon>Sciuridae</taxon>
        <taxon>Xerinae</taxon>
        <taxon>Marmotini</taxon>
        <taxon>Marmota</taxon>
    </lineage>
</organism>
<proteinExistence type="predicted"/>
<keyword evidence="3" id="KW-1185">Reference proteome</keyword>
<sequence length="117" mass="11981">MADVLTPGSNYWSKCTAGCEVGLGSSSPAPWAGCRAHGPLDALYHPTQSGGRWPPWLATTPGMLQGLPSWHSTAEVGSLFPPGSRQCGNGSQQAPAGHGDGPGGREYPEAGQPPSDN</sequence>
<dbReference type="EMBL" id="CABDUW010003325">
    <property type="protein sequence ID" value="VTJ89049.1"/>
    <property type="molecule type" value="Genomic_DNA"/>
</dbReference>
<evidence type="ECO:0000256" key="1">
    <source>
        <dbReference type="SAM" id="MobiDB-lite"/>
    </source>
</evidence>
<evidence type="ECO:0000313" key="3">
    <source>
        <dbReference type="Proteomes" id="UP000335636"/>
    </source>
</evidence>
<evidence type="ECO:0000313" key="2">
    <source>
        <dbReference type="EMBL" id="VTJ89049.1"/>
    </source>
</evidence>
<comment type="caution">
    <text evidence="2">The sequence shown here is derived from an EMBL/GenBank/DDBJ whole genome shotgun (WGS) entry which is preliminary data.</text>
</comment>
<dbReference type="AlphaFoldDB" id="A0A5E4D8C0"/>